<dbReference type="InterPro" id="IPR045584">
    <property type="entry name" value="Pilin-like"/>
</dbReference>
<reference evidence="2 3" key="1">
    <citation type="submission" date="2019-03" db="EMBL/GenBank/DDBJ databases">
        <title>Genomic Encyclopedia of Type Strains, Phase IV (KMG-IV): sequencing the most valuable type-strain genomes for metagenomic binning, comparative biology and taxonomic classification.</title>
        <authorList>
            <person name="Goeker M."/>
        </authorList>
    </citation>
    <scope>NUCLEOTIDE SEQUENCE [LARGE SCALE GENOMIC DNA]</scope>
    <source>
        <strain evidence="2 3">DSM 1709</strain>
    </source>
</reference>
<organism evidence="2 3">
    <name type="scientific">Rubrivivax gelatinosus</name>
    <name type="common">Rhodocyclus gelatinosus</name>
    <name type="synonym">Rhodopseudomonas gelatinosa</name>
    <dbReference type="NCBI Taxonomy" id="28068"/>
    <lineage>
        <taxon>Bacteria</taxon>
        <taxon>Pseudomonadati</taxon>
        <taxon>Pseudomonadota</taxon>
        <taxon>Betaproteobacteria</taxon>
        <taxon>Burkholderiales</taxon>
        <taxon>Sphaerotilaceae</taxon>
        <taxon>Rubrivivax</taxon>
    </lineage>
</organism>
<evidence type="ECO:0000313" key="2">
    <source>
        <dbReference type="EMBL" id="TCP01517.1"/>
    </source>
</evidence>
<dbReference type="Proteomes" id="UP000295106">
    <property type="component" value="Unassembled WGS sequence"/>
</dbReference>
<dbReference type="OrthoDB" id="9181424at2"/>
<dbReference type="NCBIfam" id="TIGR02532">
    <property type="entry name" value="IV_pilin_GFxxxE"/>
    <property type="match status" value="1"/>
</dbReference>
<dbReference type="PROSITE" id="PS00409">
    <property type="entry name" value="PROKAR_NTER_METHYL"/>
    <property type="match status" value="1"/>
</dbReference>
<dbReference type="AlphaFoldDB" id="A0A4R2MAI1"/>
<feature type="region of interest" description="Disordered" evidence="1">
    <location>
        <begin position="119"/>
        <end position="139"/>
    </location>
</feature>
<dbReference type="SUPFAM" id="SSF54523">
    <property type="entry name" value="Pili subunits"/>
    <property type="match status" value="1"/>
</dbReference>
<comment type="caution">
    <text evidence="2">The sequence shown here is derived from an EMBL/GenBank/DDBJ whole genome shotgun (WGS) entry which is preliminary data.</text>
</comment>
<proteinExistence type="predicted"/>
<gene>
    <name evidence="2" type="ORF">EV684_109156</name>
</gene>
<dbReference type="InterPro" id="IPR012902">
    <property type="entry name" value="N_methyl_site"/>
</dbReference>
<dbReference type="EMBL" id="SLXD01000009">
    <property type="protein sequence ID" value="TCP01517.1"/>
    <property type="molecule type" value="Genomic_DNA"/>
</dbReference>
<protein>
    <submittedName>
        <fullName evidence="2">Prepilin-type N-terminal cleavage/methylation domain-containing protein</fullName>
    </submittedName>
</protein>
<dbReference type="RefSeq" id="WP_132648107.1">
    <property type="nucleotide sequence ID" value="NZ_CP181386.1"/>
</dbReference>
<sequence>MTRAGGFTLIEMLLVVALLGATAMVSMALVGGRDQQARRQTTERRLDALVEAVVGRAAPAWGGEVRLAGFVAENGRLPASVLELTARASLVDADECRGDRSVVAAGLMPCLRPRAPVFDPTPAADGRSDGSGDEFALDDPAESLNKGLRRQLDGQAGGDLLRDGWGNVSLDGDADDALNHGWRLGLPADENADWTITSLGSDNAVGTSVPPPDDEATADLVRAVAPDDWSVDLVGWTVRVHNAGAGAIPAGSALAVSLLVWETASGGGRWRRHTTPASAAAIDAGGSADFVFAAPTSATTRRIPNGEHRVLLVAGSTPYAVGGRRVHAAARFYPRAARPVIELVVR</sequence>
<accession>A0A4R2MAI1</accession>
<name>A0A4R2MAI1_RUBGE</name>
<evidence type="ECO:0000256" key="1">
    <source>
        <dbReference type="SAM" id="MobiDB-lite"/>
    </source>
</evidence>
<evidence type="ECO:0000313" key="3">
    <source>
        <dbReference type="Proteomes" id="UP000295106"/>
    </source>
</evidence>
<dbReference type="GeneID" id="99685958"/>